<keyword evidence="3" id="KW-0274">FAD</keyword>
<organism evidence="8">
    <name type="scientific">Rhizopus microsporus var. microsporus</name>
    <dbReference type="NCBI Taxonomy" id="86635"/>
    <lineage>
        <taxon>Eukaryota</taxon>
        <taxon>Fungi</taxon>
        <taxon>Fungi incertae sedis</taxon>
        <taxon>Mucoromycota</taxon>
        <taxon>Mucoromycotina</taxon>
        <taxon>Mucoromycetes</taxon>
        <taxon>Mucorales</taxon>
        <taxon>Mucorineae</taxon>
        <taxon>Rhizopodaceae</taxon>
        <taxon>Rhizopus</taxon>
    </lineage>
</organism>
<dbReference type="Proteomes" id="UP000242414">
    <property type="component" value="Unassembled WGS sequence"/>
</dbReference>
<evidence type="ECO:0000256" key="5">
    <source>
        <dbReference type="ARBA" id="ARBA00023027"/>
    </source>
</evidence>
<evidence type="ECO:0000259" key="7">
    <source>
        <dbReference type="Pfam" id="PF22366"/>
    </source>
</evidence>
<evidence type="ECO:0000256" key="2">
    <source>
        <dbReference type="ARBA" id="ARBA00022630"/>
    </source>
</evidence>
<dbReference type="SUPFAM" id="SSF51905">
    <property type="entry name" value="FAD/NAD(P)-binding domain"/>
    <property type="match status" value="2"/>
</dbReference>
<dbReference type="InterPro" id="IPR023753">
    <property type="entry name" value="FAD/NAD-binding_dom"/>
</dbReference>
<dbReference type="OrthoDB" id="3244603at2759"/>
<keyword evidence="5" id="KW-0520">NAD</keyword>
<dbReference type="InterPro" id="IPR054585">
    <property type="entry name" value="NDH2-like_C"/>
</dbReference>
<evidence type="ECO:0000259" key="6">
    <source>
        <dbReference type="Pfam" id="PF07992"/>
    </source>
</evidence>
<dbReference type="InterPro" id="IPR045024">
    <property type="entry name" value="NDH-2"/>
</dbReference>
<protein>
    <submittedName>
        <fullName evidence="8">NDE1, mitochondrial external NADH dehydrogenase</fullName>
    </submittedName>
</protein>
<dbReference type="PANTHER" id="PTHR43706:SF13">
    <property type="entry name" value="NADH DEHYDROGENASE-RELATED"/>
    <property type="match status" value="1"/>
</dbReference>
<dbReference type="Pfam" id="PF07992">
    <property type="entry name" value="Pyr_redox_2"/>
    <property type="match status" value="1"/>
</dbReference>
<dbReference type="PRINTS" id="PR00368">
    <property type="entry name" value="FADPNR"/>
</dbReference>
<dbReference type="GO" id="GO:0005739">
    <property type="term" value="C:mitochondrion"/>
    <property type="evidence" value="ECO:0007669"/>
    <property type="project" value="TreeGrafter"/>
</dbReference>
<dbReference type="GO" id="GO:0003954">
    <property type="term" value="F:NADH dehydrogenase activity"/>
    <property type="evidence" value="ECO:0007669"/>
    <property type="project" value="InterPro"/>
</dbReference>
<feature type="domain" description="FAD/NAD(P)-binding" evidence="6">
    <location>
        <begin position="76"/>
        <end position="404"/>
    </location>
</feature>
<dbReference type="AlphaFoldDB" id="A0A1X0R3M6"/>
<keyword evidence="4" id="KW-0560">Oxidoreductase</keyword>
<dbReference type="Pfam" id="PF22366">
    <property type="entry name" value="NDH2_C"/>
    <property type="match status" value="1"/>
</dbReference>
<gene>
    <name evidence="8" type="ORF">BCV72DRAFT_228075</name>
</gene>
<sequence length="493" mass="56147">MQKIPYRFIPKRYPLSCLTLRSKRSYGYFNWDIQKRWSSSSSVLPTNRPSLHIPLHQQLKQSFQTKSSVSAETKEKVIILGSGWAGFKLMRDLDKERYDVSVVSPRNYFVFTPLLASTSVGTLEFRCITEPVRSYSKNIKYHQAYCDEIDLDSRVAHCTYNVDDIQQKRFTLDYDKLIIAVGSYSNTFGIPGVKDHAFFLKDVNDARKIRKRLIECFENASQPGVSDKDKADLLHFVVVGGGPTGIEFSGELYDFIANDLSRLYPTLMPFIRMTLYDVAPNILGSFDSRLADYCHKKFDRKGIKIKTQRYVEEVTKNHVIIKEEGKVPYGLLVWSTGLMQNPLVKSLSSLAKDASKQRILTNGKLQVIDRESGLAYPNVYAIGDCAAIKDNDLPATAQVATQKAGYLSKALNSVNSPISDFKFRNKGMMAYIGTSEALLDMSSVHRSAKKSGHLAWLLWRSAYFSMSMNTRNKMLIAYHWFLTWSFGRDISRF</sequence>
<keyword evidence="2" id="KW-0285">Flavoprotein</keyword>
<evidence type="ECO:0000256" key="4">
    <source>
        <dbReference type="ARBA" id="ARBA00023002"/>
    </source>
</evidence>
<comment type="similarity">
    <text evidence="1">Belongs to the NADH dehydrogenase family.</text>
</comment>
<evidence type="ECO:0000256" key="1">
    <source>
        <dbReference type="ARBA" id="ARBA00005272"/>
    </source>
</evidence>
<name>A0A1X0R3M6_RHIZD</name>
<dbReference type="PANTHER" id="PTHR43706">
    <property type="entry name" value="NADH DEHYDROGENASE"/>
    <property type="match status" value="1"/>
</dbReference>
<dbReference type="InterPro" id="IPR036188">
    <property type="entry name" value="FAD/NAD-bd_sf"/>
</dbReference>
<dbReference type="EMBL" id="KV921920">
    <property type="protein sequence ID" value="ORE06576.1"/>
    <property type="molecule type" value="Genomic_DNA"/>
</dbReference>
<reference evidence="8" key="1">
    <citation type="journal article" date="2016" name="Proc. Natl. Acad. Sci. U.S.A.">
        <title>Lipid metabolic changes in an early divergent fungus govern the establishment of a mutualistic symbiosis with endobacteria.</title>
        <authorList>
            <person name="Lastovetsky O.A."/>
            <person name="Gaspar M.L."/>
            <person name="Mondo S.J."/>
            <person name="LaButti K.M."/>
            <person name="Sandor L."/>
            <person name="Grigoriev I.V."/>
            <person name="Henry S.A."/>
            <person name="Pawlowska T.E."/>
        </authorList>
    </citation>
    <scope>NUCLEOTIDE SEQUENCE [LARGE SCALE GENOMIC DNA]</scope>
    <source>
        <strain evidence="8">ATCC 52814</strain>
    </source>
</reference>
<feature type="domain" description="External alternative NADH-ubiquinone oxidoreductase-like C-terminal" evidence="7">
    <location>
        <begin position="426"/>
        <end position="489"/>
    </location>
</feature>
<evidence type="ECO:0000313" key="8">
    <source>
        <dbReference type="EMBL" id="ORE06576.1"/>
    </source>
</evidence>
<dbReference type="Gene3D" id="3.50.50.100">
    <property type="match status" value="1"/>
</dbReference>
<proteinExistence type="inferred from homology"/>
<dbReference type="VEuPathDB" id="FungiDB:BCV72DRAFT_228075"/>
<evidence type="ECO:0000256" key="3">
    <source>
        <dbReference type="ARBA" id="ARBA00022827"/>
    </source>
</evidence>
<accession>A0A1X0R3M6</accession>